<dbReference type="EMBL" id="MN513379">
    <property type="protein sequence ID" value="QGA87327.1"/>
    <property type="molecule type" value="Genomic_RNA"/>
</dbReference>
<feature type="compositionally biased region" description="Polar residues" evidence="1">
    <location>
        <begin position="22"/>
        <end position="38"/>
    </location>
</feature>
<evidence type="ECO:0000256" key="1">
    <source>
        <dbReference type="SAM" id="MobiDB-lite"/>
    </source>
</evidence>
<proteinExistence type="predicted"/>
<feature type="compositionally biased region" description="Low complexity" evidence="1">
    <location>
        <begin position="173"/>
        <end position="186"/>
    </location>
</feature>
<feature type="compositionally biased region" description="Polar residues" evidence="1">
    <location>
        <begin position="116"/>
        <end position="128"/>
    </location>
</feature>
<sequence>MNPNRGTSRMTGNGHRRDQAHTSRPQSNEPTSSSSRQEPGNLRRPNTWRRVGPRNPTRALQQELQHLRRANVFLQARVRDLQGLITQNISVPSGESGPTTTIPRGSRRSTLVRESGTGSMRNSNSSHVPRTPPPVRRASTLPPVSRQQSSTSLPAAIPSTRRRGIAPTIPATSASVAPVAGPSAGSRMSQPGQSLSPVRETIASKTVVGHPYAGAIQEATKRKGQTAHDERPVYVSDHTADKSLQESVGVTRYVVSELTSRDEPELRGVWKYVPKIRNPTLRADKYLLYFLLNKFAFIERSSDTMRRMWESLTQVMRDFDTRGNTIEEIYLLKHQALRAAMVPPAEELRTRKLLQGAPNLDKHAKFTKDGHLGHKLENSLSSLGNLLQPSKSLPSKK</sequence>
<accession>A0A5Q0V0F9</accession>
<name>A0A5Q0V0F9_9TOMB</name>
<feature type="compositionally biased region" description="Polar residues" evidence="1">
    <location>
        <begin position="89"/>
        <end position="103"/>
    </location>
</feature>
<feature type="region of interest" description="Disordered" evidence="1">
    <location>
        <begin position="89"/>
        <end position="194"/>
    </location>
</feature>
<protein>
    <submittedName>
        <fullName evidence="2">Uncharacterized protein</fullName>
    </submittedName>
</protein>
<feature type="region of interest" description="Disordered" evidence="1">
    <location>
        <begin position="1"/>
        <end position="55"/>
    </location>
</feature>
<reference evidence="2" key="2">
    <citation type="submission" date="2019-09" db="EMBL/GenBank/DDBJ databases">
        <authorList>
            <person name="Ohlund P."/>
            <person name="Hayer J."/>
            <person name="Lunden H."/>
            <person name="Hesson J.C."/>
            <person name="Blomstrom A.-L."/>
        </authorList>
    </citation>
    <scope>NUCLEOTIDE SEQUENCE</scope>
    <source>
        <strain evidence="2">SW11</strain>
    </source>
</reference>
<reference evidence="2" key="1">
    <citation type="journal article" date="2019" name="Viruses">
        <title>Viromics Reveal a Number of Novel RNA Viruses in Swedish Mosquitoes.</title>
        <authorList>
            <person name="Oehlund P."/>
            <person name="Hayer J."/>
            <person name="Lunden H."/>
            <person name="Hesson J.C."/>
            <person name="Blomstroem A.-L."/>
        </authorList>
    </citation>
    <scope>NUCLEOTIDE SEQUENCE</scope>
    <source>
        <strain evidence="2">SW11</strain>
    </source>
</reference>
<organism evidence="2">
    <name type="scientific">Hammarskog tombus-like virus</name>
    <dbReference type="NCBI Taxonomy" id="2665438"/>
    <lineage>
        <taxon>Viruses</taxon>
        <taxon>Riboviria</taxon>
        <taxon>Orthornavirae</taxon>
        <taxon>Kitrinoviricota</taxon>
        <taxon>Tolucaviricetes</taxon>
        <taxon>Tolivirales</taxon>
        <taxon>Tombusviridae</taxon>
    </lineage>
</organism>
<feature type="compositionally biased region" description="Polar residues" evidence="1">
    <location>
        <begin position="1"/>
        <end position="11"/>
    </location>
</feature>
<evidence type="ECO:0000313" key="2">
    <source>
        <dbReference type="EMBL" id="QGA87327.1"/>
    </source>
</evidence>